<dbReference type="RefSeq" id="WP_369061489.1">
    <property type="nucleotide sequence ID" value="NZ_CP158375.1"/>
</dbReference>
<dbReference type="InterPro" id="IPR007401">
    <property type="entry name" value="DUF454"/>
</dbReference>
<reference evidence="2" key="1">
    <citation type="submission" date="2024-06" db="EMBL/GenBank/DDBJ databases">
        <title>Caulobacter inopinatus, sp. nov.</title>
        <authorList>
            <person name="Donachie S.P."/>
        </authorList>
    </citation>
    <scope>NUCLEOTIDE SEQUENCE</scope>
    <source>
        <strain evidence="2">73W</strain>
    </source>
</reference>
<protein>
    <submittedName>
        <fullName evidence="2">DUF454 family protein</fullName>
    </submittedName>
</protein>
<sequence>MKPSARRPRSRVYRWTLDAVGGTLFAIGTANIFIPGMPTTIFWIGAVMCFVKTRPSAVKPILRTPVIGPAIRGFLRWKPFSKKKRR</sequence>
<dbReference type="AlphaFoldDB" id="A0AB39KX11"/>
<accession>A0AB39KX11</accession>
<gene>
    <name evidence="2" type="ORF">ABOZ73_05885</name>
</gene>
<feature type="transmembrane region" description="Helical" evidence="1">
    <location>
        <begin position="12"/>
        <end position="34"/>
    </location>
</feature>
<proteinExistence type="predicted"/>
<dbReference type="EMBL" id="CP158375">
    <property type="protein sequence ID" value="XDO97946.1"/>
    <property type="molecule type" value="Genomic_DNA"/>
</dbReference>
<evidence type="ECO:0000256" key="1">
    <source>
        <dbReference type="SAM" id="Phobius"/>
    </source>
</evidence>
<keyword evidence="1" id="KW-1133">Transmembrane helix</keyword>
<name>A0AB39KX11_9CAUL</name>
<keyword evidence="1" id="KW-0812">Transmembrane</keyword>
<dbReference type="Pfam" id="PF04304">
    <property type="entry name" value="DUF454"/>
    <property type="match status" value="1"/>
</dbReference>
<keyword evidence="1" id="KW-0472">Membrane</keyword>
<organism evidence="2">
    <name type="scientific">Caulobacter sp. 73W</name>
    <dbReference type="NCBI Taxonomy" id="3161137"/>
    <lineage>
        <taxon>Bacteria</taxon>
        <taxon>Pseudomonadati</taxon>
        <taxon>Pseudomonadota</taxon>
        <taxon>Alphaproteobacteria</taxon>
        <taxon>Caulobacterales</taxon>
        <taxon>Caulobacteraceae</taxon>
        <taxon>Caulobacter</taxon>
    </lineage>
</organism>
<evidence type="ECO:0000313" key="2">
    <source>
        <dbReference type="EMBL" id="XDO97946.1"/>
    </source>
</evidence>